<keyword evidence="3" id="KW-1185">Reference proteome</keyword>
<proteinExistence type="predicted"/>
<protein>
    <submittedName>
        <fullName evidence="2">Uncharacterized protein</fullName>
    </submittedName>
</protein>
<dbReference type="EMBL" id="KN831848">
    <property type="protein sequence ID" value="KIM34870.1"/>
    <property type="molecule type" value="Genomic_DNA"/>
</dbReference>
<organism evidence="2 3">
    <name type="scientific">Hebeloma cylindrosporum</name>
    <dbReference type="NCBI Taxonomy" id="76867"/>
    <lineage>
        <taxon>Eukaryota</taxon>
        <taxon>Fungi</taxon>
        <taxon>Dikarya</taxon>
        <taxon>Basidiomycota</taxon>
        <taxon>Agaricomycotina</taxon>
        <taxon>Agaricomycetes</taxon>
        <taxon>Agaricomycetidae</taxon>
        <taxon>Agaricales</taxon>
        <taxon>Agaricineae</taxon>
        <taxon>Hymenogastraceae</taxon>
        <taxon>Hebeloma</taxon>
    </lineage>
</organism>
<reference evidence="3" key="2">
    <citation type="submission" date="2015-01" db="EMBL/GenBank/DDBJ databases">
        <title>Evolutionary Origins and Diversification of the Mycorrhizal Mutualists.</title>
        <authorList>
            <consortium name="DOE Joint Genome Institute"/>
            <consortium name="Mycorrhizal Genomics Consortium"/>
            <person name="Kohler A."/>
            <person name="Kuo A."/>
            <person name="Nagy L.G."/>
            <person name="Floudas D."/>
            <person name="Copeland A."/>
            <person name="Barry K.W."/>
            <person name="Cichocki N."/>
            <person name="Veneault-Fourrey C."/>
            <person name="LaButti K."/>
            <person name="Lindquist E.A."/>
            <person name="Lipzen A."/>
            <person name="Lundell T."/>
            <person name="Morin E."/>
            <person name="Murat C."/>
            <person name="Riley R."/>
            <person name="Ohm R."/>
            <person name="Sun H."/>
            <person name="Tunlid A."/>
            <person name="Henrissat B."/>
            <person name="Grigoriev I.V."/>
            <person name="Hibbett D.S."/>
            <person name="Martin F."/>
        </authorList>
    </citation>
    <scope>NUCLEOTIDE SEQUENCE [LARGE SCALE GENOMIC DNA]</scope>
    <source>
        <strain evidence="3">h7</strain>
    </source>
</reference>
<accession>A0A0C3BDI0</accession>
<feature type="compositionally biased region" description="Low complexity" evidence="1">
    <location>
        <begin position="21"/>
        <end position="36"/>
    </location>
</feature>
<evidence type="ECO:0000256" key="1">
    <source>
        <dbReference type="SAM" id="MobiDB-lite"/>
    </source>
</evidence>
<sequence length="216" mass="22911">MNMKSISPPTKPPLKRRRLLRGTTSSPTPTTAPKAITTNATGVKGVSICASCHRALSLTTGAGSIIQCAVCSSITCTVCSRTCTHSVTSQPPTPHLTWSPTPSPPLAPSPRRSVLALNSPNTNNSLRPADQLPLTPTQASVAGKRRKIMDVDGYDSDLPHLRHLKDLLAGDSGIDRQDQDQSELGLGCGRLVCRKCCYEDIPSNTTTCLECYGSGT</sequence>
<dbReference type="STRING" id="686832.A0A0C3BDI0"/>
<feature type="region of interest" description="Disordered" evidence="1">
    <location>
        <begin position="1"/>
        <end position="36"/>
    </location>
</feature>
<feature type="region of interest" description="Disordered" evidence="1">
    <location>
        <begin position="87"/>
        <end position="114"/>
    </location>
</feature>
<dbReference type="OrthoDB" id="3240925at2759"/>
<evidence type="ECO:0000313" key="3">
    <source>
        <dbReference type="Proteomes" id="UP000053424"/>
    </source>
</evidence>
<dbReference type="AlphaFoldDB" id="A0A0C3BDI0"/>
<reference evidence="2 3" key="1">
    <citation type="submission" date="2014-04" db="EMBL/GenBank/DDBJ databases">
        <authorList>
            <consortium name="DOE Joint Genome Institute"/>
            <person name="Kuo A."/>
            <person name="Gay G."/>
            <person name="Dore J."/>
            <person name="Kohler A."/>
            <person name="Nagy L.G."/>
            <person name="Floudas D."/>
            <person name="Copeland A."/>
            <person name="Barry K.W."/>
            <person name="Cichocki N."/>
            <person name="Veneault-Fourrey C."/>
            <person name="LaButti K."/>
            <person name="Lindquist E.A."/>
            <person name="Lipzen A."/>
            <person name="Lundell T."/>
            <person name="Morin E."/>
            <person name="Murat C."/>
            <person name="Sun H."/>
            <person name="Tunlid A."/>
            <person name="Henrissat B."/>
            <person name="Grigoriev I.V."/>
            <person name="Hibbett D.S."/>
            <person name="Martin F."/>
            <person name="Nordberg H.P."/>
            <person name="Cantor M.N."/>
            <person name="Hua S.X."/>
        </authorList>
    </citation>
    <scope>NUCLEOTIDE SEQUENCE [LARGE SCALE GENOMIC DNA]</scope>
    <source>
        <strain evidence="3">h7</strain>
    </source>
</reference>
<evidence type="ECO:0000313" key="2">
    <source>
        <dbReference type="EMBL" id="KIM34870.1"/>
    </source>
</evidence>
<name>A0A0C3BDI0_HEBCY</name>
<dbReference type="Proteomes" id="UP000053424">
    <property type="component" value="Unassembled WGS sequence"/>
</dbReference>
<dbReference type="HOGENOM" id="CLU_099923_0_0_1"/>
<gene>
    <name evidence="2" type="ORF">M413DRAFT_450019</name>
</gene>